<gene>
    <name evidence="2" type="ORF">FGL86_03235</name>
</gene>
<evidence type="ECO:0000313" key="3">
    <source>
        <dbReference type="Proteomes" id="UP000321272"/>
    </source>
</evidence>
<reference evidence="2 3" key="1">
    <citation type="submission" date="2019-06" db="EMBL/GenBank/DDBJ databases">
        <title>Genome analyses of bacteria isolated from kimchi.</title>
        <authorList>
            <person name="Lee S."/>
            <person name="Ahn S."/>
            <person name="Roh S."/>
        </authorList>
    </citation>
    <scope>NUCLEOTIDE SEQUENCE [LARGE SCALE GENOMIC DNA]</scope>
    <source>
        <strain evidence="2 3">CBA4606</strain>
    </source>
</reference>
<dbReference type="KEGG" id="paur:FGL86_03235"/>
<dbReference type="OrthoDB" id="32974at2"/>
<dbReference type="Pfam" id="PF01850">
    <property type="entry name" value="PIN"/>
    <property type="match status" value="1"/>
</dbReference>
<dbReference type="Proteomes" id="UP000321272">
    <property type="component" value="Chromosome"/>
</dbReference>
<dbReference type="InterPro" id="IPR002716">
    <property type="entry name" value="PIN_dom"/>
</dbReference>
<keyword evidence="3" id="KW-1185">Reference proteome</keyword>
<dbReference type="PANTHER" id="PTHR39664">
    <property type="match status" value="1"/>
</dbReference>
<organism evidence="2 3">
    <name type="scientific">Pistricoccus aurantiacus</name>
    <dbReference type="NCBI Taxonomy" id="1883414"/>
    <lineage>
        <taxon>Bacteria</taxon>
        <taxon>Pseudomonadati</taxon>
        <taxon>Pseudomonadota</taxon>
        <taxon>Gammaproteobacteria</taxon>
        <taxon>Oceanospirillales</taxon>
        <taxon>Halomonadaceae</taxon>
        <taxon>Pistricoccus</taxon>
    </lineage>
</organism>
<protein>
    <submittedName>
        <fullName evidence="2">Type II toxin-antitoxin system VapC family toxin</fullName>
    </submittedName>
</protein>
<evidence type="ECO:0000259" key="1">
    <source>
        <dbReference type="Pfam" id="PF01850"/>
    </source>
</evidence>
<feature type="domain" description="PIN" evidence="1">
    <location>
        <begin position="3"/>
        <end position="104"/>
    </location>
</feature>
<dbReference type="Gene3D" id="3.40.50.1010">
    <property type="entry name" value="5'-nuclease"/>
    <property type="match status" value="1"/>
</dbReference>
<dbReference type="EMBL" id="CP042382">
    <property type="protein sequence ID" value="QEA38182.1"/>
    <property type="molecule type" value="Genomic_DNA"/>
</dbReference>
<proteinExistence type="predicted"/>
<evidence type="ECO:0000313" key="2">
    <source>
        <dbReference type="EMBL" id="QEA38182.1"/>
    </source>
</evidence>
<dbReference type="InterPro" id="IPR029060">
    <property type="entry name" value="PIN-like_dom_sf"/>
</dbReference>
<dbReference type="CDD" id="cd18683">
    <property type="entry name" value="PIN_VapC-like"/>
    <property type="match status" value="1"/>
</dbReference>
<sequence>MIAIDTNVLLRYLLQDDEVQASQAKTLIQGDSLVLITDVVLVETLWTLKGKKYRADKPALMHVIDSLLKEPTLIFEDDATVWHALQDYRQTNADFPDALIARKAAFIALLKGEPYSATYTFDRRALGLPTTSAG</sequence>
<dbReference type="RefSeq" id="WP_147183250.1">
    <property type="nucleotide sequence ID" value="NZ_CP042382.1"/>
</dbReference>
<name>A0A5B8SM18_9GAMM</name>
<accession>A0A5B8SM18</accession>
<dbReference type="AlphaFoldDB" id="A0A5B8SM18"/>
<dbReference type="SUPFAM" id="SSF88723">
    <property type="entry name" value="PIN domain-like"/>
    <property type="match status" value="1"/>
</dbReference>
<dbReference type="PANTHER" id="PTHR39664:SF2">
    <property type="entry name" value="NUCLEIC ACID-BINDING PROTEIN, CONTAINING PIN DOMAIN-RELATED"/>
    <property type="match status" value="1"/>
</dbReference>